<comment type="caution">
    <text evidence="2">The sequence shown here is derived from an EMBL/GenBank/DDBJ whole genome shotgun (WGS) entry which is preliminary data.</text>
</comment>
<reference evidence="2 3" key="2">
    <citation type="journal article" date="2013" name="Genome Biol. Evol.">
        <title>Genome sequencing of Giardia lamblia genotypes A2 and B isolates (DH and GS) and comparative analysis with the genomes of genotypes A1 and E (WB and Pig).</title>
        <authorList>
            <person name="Adam R.D."/>
            <person name="Dahlstrom E.W."/>
            <person name="Martens C.A."/>
            <person name="Bruno D.P."/>
            <person name="Barbian K.D."/>
            <person name="Ricklefs S.M."/>
            <person name="Hernandez M.M."/>
            <person name="Narla N.P."/>
            <person name="Patel R.B."/>
            <person name="Porcella S.F."/>
            <person name="Nash T.E."/>
        </authorList>
    </citation>
    <scope>NUCLEOTIDE SEQUENCE [LARGE SCALE GENOMIC DNA]</scope>
    <source>
        <strain evidence="2 3">DH</strain>
    </source>
</reference>
<feature type="coiled-coil region" evidence="1">
    <location>
        <begin position="266"/>
        <end position="306"/>
    </location>
</feature>
<protein>
    <submittedName>
        <fullName evidence="2">Uncharacterized protein</fullName>
    </submittedName>
</protein>
<dbReference type="VEuPathDB" id="GiardiaDB:DHA2_150096"/>
<dbReference type="VEuPathDB" id="GiardiaDB:GL50803_0014235"/>
<dbReference type="AlphaFoldDB" id="V6TKN4"/>
<name>V6TKN4_GIAIN</name>
<dbReference type="EMBL" id="AHGT01000005">
    <property type="protein sequence ID" value="ESU39189.1"/>
    <property type="molecule type" value="Genomic_DNA"/>
</dbReference>
<sequence>VTTAPWIVDALGCRNPQSSRGKRKMGVLDGALFSLIDLVTTKQTTIFLLSCTFTLLVLSRYSSKRNLRQAIETVRAVRTILPLDVQYPSVKGFNTRTYRWAAVSSADDAPVQSLSLLIVTSSAMNPSWYILRYLHVSGPFLLFEVAILPPAKGLYAILVGHHEGKTFNNAYPYAGTRVSDAKSPSMYHQAYESCSGLARGLYDALVSASPDPLDIAKSVITCALVEDKVIFHTHNSGCIDTLEGILRALRSVLHYATSFSPTDIQRKQIAKKMLAAEREMANINAQKRSEEAAENTKKLLKEYNERLRDPHITESERKKINRKLDSIEAQQRASLSKMLFGYSMPKMKPSKKSRTQIIYQ</sequence>
<dbReference type="VEuPathDB" id="GiardiaDB:QR46_3626"/>
<feature type="non-terminal residue" evidence="2">
    <location>
        <position position="1"/>
    </location>
</feature>
<accession>V6TKN4</accession>
<evidence type="ECO:0000313" key="2">
    <source>
        <dbReference type="EMBL" id="ESU39189.1"/>
    </source>
</evidence>
<reference evidence="3" key="1">
    <citation type="submission" date="2012-02" db="EMBL/GenBank/DDBJ databases">
        <title>Genome sequencing of Giardia lamblia Genotypes A2 and B isolates (DH and GS) and comparative analysis with the genomes of Genotypes A1 and E (WB and Pig).</title>
        <authorList>
            <person name="Adam R."/>
            <person name="Dahlstrom E."/>
            <person name="Martens C."/>
            <person name="Bruno D."/>
            <person name="Barbian K."/>
            <person name="Porcella S.F."/>
            <person name="Nash T."/>
        </authorList>
    </citation>
    <scope>NUCLEOTIDE SEQUENCE</scope>
    <source>
        <strain evidence="3">DH</strain>
    </source>
</reference>
<gene>
    <name evidence="2" type="ORF">DHA2_150096</name>
</gene>
<keyword evidence="1" id="KW-0175">Coiled coil</keyword>
<organism evidence="2 3">
    <name type="scientific">Giardia intestinalis</name>
    <name type="common">Giardia lamblia</name>
    <dbReference type="NCBI Taxonomy" id="5741"/>
    <lineage>
        <taxon>Eukaryota</taxon>
        <taxon>Metamonada</taxon>
        <taxon>Diplomonadida</taxon>
        <taxon>Hexamitidae</taxon>
        <taxon>Giardiinae</taxon>
        <taxon>Giardia</taxon>
    </lineage>
</organism>
<dbReference type="VEuPathDB" id="GiardiaDB:GL50581_4221"/>
<evidence type="ECO:0000256" key="1">
    <source>
        <dbReference type="SAM" id="Coils"/>
    </source>
</evidence>
<dbReference type="Proteomes" id="UP000018320">
    <property type="component" value="Unassembled WGS sequence"/>
</dbReference>
<evidence type="ECO:0000313" key="3">
    <source>
        <dbReference type="Proteomes" id="UP000018320"/>
    </source>
</evidence>
<proteinExistence type="predicted"/>